<evidence type="ECO:0000313" key="3">
    <source>
        <dbReference type="Proteomes" id="UP001501710"/>
    </source>
</evidence>
<accession>A0ABP8BYD4</accession>
<dbReference type="InterPro" id="IPR008538">
    <property type="entry name" value="Uma2"/>
</dbReference>
<dbReference type="SUPFAM" id="SSF52980">
    <property type="entry name" value="Restriction endonuclease-like"/>
    <property type="match status" value="1"/>
</dbReference>
<dbReference type="PANTHER" id="PTHR35400:SF3">
    <property type="entry name" value="SLL1072 PROTEIN"/>
    <property type="match status" value="1"/>
</dbReference>
<feature type="domain" description="Putative restriction endonuclease" evidence="1">
    <location>
        <begin position="40"/>
        <end position="197"/>
    </location>
</feature>
<dbReference type="Gene3D" id="3.90.1570.10">
    <property type="entry name" value="tt1808, chain A"/>
    <property type="match status" value="1"/>
</dbReference>
<sequence length="215" mass="24414">MCDSVFMSAQSVEAFAESSDMDAAPLPDWVIPPPDGFTADDFLSMRGLPRHTELIDGSLVFVSPQRKWHVRVIDLLKYELNRQAPGHLCADREMSVKLAVSQVPEPDVLIVTADAYERDEPSTYYFPEDVVLAVEAVSPDSRIRDRDIKPRRYAAAGIQHFWRVEEDEGRTVVYIYELDPATGVYVPTGIHHDRLKLTVPYDIDIDLGDLGRRRR</sequence>
<keyword evidence="2" id="KW-0378">Hydrolase</keyword>
<protein>
    <submittedName>
        <fullName evidence="2">Uma2 family endonuclease</fullName>
    </submittedName>
</protein>
<dbReference type="InterPro" id="IPR011335">
    <property type="entry name" value="Restrct_endonuc-II-like"/>
</dbReference>
<organism evidence="2 3">
    <name type="scientific">Actinomadura meridiana</name>
    <dbReference type="NCBI Taxonomy" id="559626"/>
    <lineage>
        <taxon>Bacteria</taxon>
        <taxon>Bacillati</taxon>
        <taxon>Actinomycetota</taxon>
        <taxon>Actinomycetes</taxon>
        <taxon>Streptosporangiales</taxon>
        <taxon>Thermomonosporaceae</taxon>
        <taxon>Actinomadura</taxon>
    </lineage>
</organism>
<dbReference type="InterPro" id="IPR012296">
    <property type="entry name" value="Nuclease_put_TT1808"/>
</dbReference>
<comment type="caution">
    <text evidence="2">The sequence shown here is derived from an EMBL/GenBank/DDBJ whole genome shotgun (WGS) entry which is preliminary data.</text>
</comment>
<reference evidence="3" key="1">
    <citation type="journal article" date="2019" name="Int. J. Syst. Evol. Microbiol.">
        <title>The Global Catalogue of Microorganisms (GCM) 10K type strain sequencing project: providing services to taxonomists for standard genome sequencing and annotation.</title>
        <authorList>
            <consortium name="The Broad Institute Genomics Platform"/>
            <consortium name="The Broad Institute Genome Sequencing Center for Infectious Disease"/>
            <person name="Wu L."/>
            <person name="Ma J."/>
        </authorList>
    </citation>
    <scope>NUCLEOTIDE SEQUENCE [LARGE SCALE GENOMIC DNA]</scope>
    <source>
        <strain evidence="3">JCM 17440</strain>
    </source>
</reference>
<dbReference type="GO" id="GO:0004519">
    <property type="term" value="F:endonuclease activity"/>
    <property type="evidence" value="ECO:0007669"/>
    <property type="project" value="UniProtKB-KW"/>
</dbReference>
<keyword evidence="2" id="KW-0255">Endonuclease</keyword>
<dbReference type="EMBL" id="BAABAS010000005">
    <property type="protein sequence ID" value="GAA4230425.1"/>
    <property type="molecule type" value="Genomic_DNA"/>
</dbReference>
<dbReference type="Proteomes" id="UP001501710">
    <property type="component" value="Unassembled WGS sequence"/>
</dbReference>
<evidence type="ECO:0000313" key="2">
    <source>
        <dbReference type="EMBL" id="GAA4230425.1"/>
    </source>
</evidence>
<proteinExistence type="predicted"/>
<dbReference type="PANTHER" id="PTHR35400">
    <property type="entry name" value="SLR1083 PROTEIN"/>
    <property type="match status" value="1"/>
</dbReference>
<keyword evidence="2" id="KW-0540">Nuclease</keyword>
<evidence type="ECO:0000259" key="1">
    <source>
        <dbReference type="Pfam" id="PF05685"/>
    </source>
</evidence>
<name>A0ABP8BYD4_9ACTN</name>
<dbReference type="Pfam" id="PF05685">
    <property type="entry name" value="Uma2"/>
    <property type="match status" value="1"/>
</dbReference>
<gene>
    <name evidence="2" type="ORF">GCM10022254_25200</name>
</gene>
<dbReference type="CDD" id="cd06260">
    <property type="entry name" value="DUF820-like"/>
    <property type="match status" value="1"/>
</dbReference>
<keyword evidence="3" id="KW-1185">Reference proteome</keyword>